<dbReference type="AlphaFoldDB" id="A0A1F5ETZ3"/>
<evidence type="ECO:0000259" key="2">
    <source>
        <dbReference type="PROSITE" id="PS50164"/>
    </source>
</evidence>
<evidence type="ECO:0000313" key="3">
    <source>
        <dbReference type="EMBL" id="OGD70867.1"/>
    </source>
</evidence>
<dbReference type="PROSITE" id="PS50164">
    <property type="entry name" value="GIY_YIG"/>
    <property type="match status" value="1"/>
</dbReference>
<protein>
    <recommendedName>
        <fullName evidence="2">GIY-YIG domain-containing protein</fullName>
    </recommendedName>
</protein>
<dbReference type="PANTHER" id="PTHR34477">
    <property type="entry name" value="UPF0213 PROTEIN YHBQ"/>
    <property type="match status" value="1"/>
</dbReference>
<dbReference type="Gene3D" id="3.40.1440.10">
    <property type="entry name" value="GIY-YIG endonuclease"/>
    <property type="match status" value="1"/>
</dbReference>
<dbReference type="EMBL" id="MFAH01000041">
    <property type="protein sequence ID" value="OGD70867.1"/>
    <property type="molecule type" value="Genomic_DNA"/>
</dbReference>
<proteinExistence type="inferred from homology"/>
<sequence>MDHQIRISKSHFHIYILQSEVDGTFYVGYTADVEKRLKQHNAGRSTYTNKHRPYRLIYTETFIAKMDAKNRERYIKKYGNIRGFLKSRVPPRIHNSGD</sequence>
<dbReference type="InterPro" id="IPR050190">
    <property type="entry name" value="UPF0213_domain"/>
</dbReference>
<gene>
    <name evidence="3" type="ORF">A3D09_02415</name>
</gene>
<accession>A0A1F5ETZ3</accession>
<name>A0A1F5ETZ3_9BACT</name>
<evidence type="ECO:0000256" key="1">
    <source>
        <dbReference type="ARBA" id="ARBA00007435"/>
    </source>
</evidence>
<dbReference type="InterPro" id="IPR000305">
    <property type="entry name" value="GIY-YIG_endonuc"/>
</dbReference>
<reference evidence="3 4" key="1">
    <citation type="journal article" date="2016" name="Nat. Commun.">
        <title>Thousands of microbial genomes shed light on interconnected biogeochemical processes in an aquifer system.</title>
        <authorList>
            <person name="Anantharaman K."/>
            <person name="Brown C.T."/>
            <person name="Hug L.A."/>
            <person name="Sharon I."/>
            <person name="Castelle C.J."/>
            <person name="Probst A.J."/>
            <person name="Thomas B.C."/>
            <person name="Singh A."/>
            <person name="Wilkins M.J."/>
            <person name="Karaoz U."/>
            <person name="Brodie E.L."/>
            <person name="Williams K.H."/>
            <person name="Hubbard S.S."/>
            <person name="Banfield J.F."/>
        </authorList>
    </citation>
    <scope>NUCLEOTIDE SEQUENCE [LARGE SCALE GENOMIC DNA]</scope>
</reference>
<dbReference type="CDD" id="cd10449">
    <property type="entry name" value="GIY-YIG_SLX1_like"/>
    <property type="match status" value="1"/>
</dbReference>
<dbReference type="PANTHER" id="PTHR34477:SF1">
    <property type="entry name" value="UPF0213 PROTEIN YHBQ"/>
    <property type="match status" value="1"/>
</dbReference>
<dbReference type="SUPFAM" id="SSF82771">
    <property type="entry name" value="GIY-YIG endonuclease"/>
    <property type="match status" value="1"/>
</dbReference>
<comment type="similarity">
    <text evidence="1">Belongs to the UPF0213 family.</text>
</comment>
<organism evidence="3 4">
    <name type="scientific">Candidatus Collierbacteria bacterium RIFCSPHIGHO2_02_FULL_49_10</name>
    <dbReference type="NCBI Taxonomy" id="1817723"/>
    <lineage>
        <taxon>Bacteria</taxon>
        <taxon>Candidatus Collieribacteriota</taxon>
    </lineage>
</organism>
<dbReference type="Proteomes" id="UP000177390">
    <property type="component" value="Unassembled WGS sequence"/>
</dbReference>
<dbReference type="InterPro" id="IPR035901">
    <property type="entry name" value="GIY-YIG_endonuc_sf"/>
</dbReference>
<feature type="domain" description="GIY-YIG" evidence="2">
    <location>
        <begin position="10"/>
        <end position="86"/>
    </location>
</feature>
<comment type="caution">
    <text evidence="3">The sequence shown here is derived from an EMBL/GenBank/DDBJ whole genome shotgun (WGS) entry which is preliminary data.</text>
</comment>
<dbReference type="Pfam" id="PF01541">
    <property type="entry name" value="GIY-YIG"/>
    <property type="match status" value="1"/>
</dbReference>
<evidence type="ECO:0000313" key="4">
    <source>
        <dbReference type="Proteomes" id="UP000177390"/>
    </source>
</evidence>